<keyword evidence="3 6" id="KW-0732">Signal</keyword>
<comment type="subcellular location">
    <subcellularLocation>
        <location evidence="1">Membrane</location>
        <topology evidence="1">Single-pass membrane protein</topology>
    </subcellularLocation>
</comment>
<dbReference type="Gramene" id="Jr07_28750_p1">
    <property type="protein sequence ID" value="cds.Jr07_28750_p1"/>
    <property type="gene ID" value="Jr07_28750"/>
</dbReference>
<accession>A0A834CNY0</accession>
<reference evidence="8" key="1">
    <citation type="submission" date="2015-10" db="EMBL/GenBank/DDBJ databases">
        <authorList>
            <person name="Martinez-Garcia P.J."/>
            <person name="Crepeau M.W."/>
            <person name="Puiu D."/>
            <person name="Gonzalez-Ibeas D."/>
            <person name="Whalen J."/>
            <person name="Stevens K."/>
            <person name="Paul R."/>
            <person name="Butterfield T."/>
            <person name="Britton M."/>
            <person name="Reagan R."/>
            <person name="Chakraborty S."/>
            <person name="Walawage S.L."/>
            <person name="Vasquez-Gross H.A."/>
            <person name="Cardeno C."/>
            <person name="Famula R."/>
            <person name="Pratt K."/>
            <person name="Kuruganti S."/>
            <person name="Aradhya M.K."/>
            <person name="Leslie C.A."/>
            <person name="Dandekar A.M."/>
            <person name="Salzberg S.L."/>
            <person name="Wegrzyn J.L."/>
            <person name="Langley C.H."/>
            <person name="Neale D.B."/>
        </authorList>
    </citation>
    <scope>NUCLEOTIDE SEQUENCE</scope>
    <source>
        <tissue evidence="8">Leaves</tissue>
    </source>
</reference>
<evidence type="ECO:0000256" key="4">
    <source>
        <dbReference type="ARBA" id="ARBA00022989"/>
    </source>
</evidence>
<feature type="chain" id="PRO_5033041177" description="Malectin-like domain-containing protein" evidence="6">
    <location>
        <begin position="20"/>
        <end position="148"/>
    </location>
</feature>
<dbReference type="GO" id="GO:0016020">
    <property type="term" value="C:membrane"/>
    <property type="evidence" value="ECO:0007669"/>
    <property type="project" value="UniProtKB-SubCell"/>
</dbReference>
<reference evidence="8" key="2">
    <citation type="submission" date="2020-03" db="EMBL/GenBank/DDBJ databases">
        <title>Walnut 2.0.</title>
        <authorList>
            <person name="Marrano A."/>
            <person name="Britton M."/>
            <person name="Zimin A.V."/>
            <person name="Zaini P.A."/>
            <person name="Workman R."/>
            <person name="Puiu D."/>
            <person name="Bianco L."/>
            <person name="Allen B.J."/>
            <person name="Troggio M."/>
            <person name="Leslie C.A."/>
            <person name="Timp W."/>
            <person name="Dendekar A."/>
            <person name="Salzberg S.L."/>
            <person name="Neale D.B."/>
        </authorList>
    </citation>
    <scope>NUCLEOTIDE SEQUENCE</scope>
    <source>
        <tissue evidence="8">Leaves</tissue>
    </source>
</reference>
<protein>
    <recommendedName>
        <fullName evidence="7">Malectin-like domain-containing protein</fullName>
    </recommendedName>
</protein>
<evidence type="ECO:0000313" key="9">
    <source>
        <dbReference type="Proteomes" id="UP000619265"/>
    </source>
</evidence>
<gene>
    <name evidence="8" type="ORF">F2P56_016414</name>
</gene>
<name>A0A834CNY0_JUGRE</name>
<keyword evidence="2" id="KW-0812">Transmembrane</keyword>
<dbReference type="AlphaFoldDB" id="A0A834CNY0"/>
<dbReference type="PANTHER" id="PTHR45631">
    <property type="entry name" value="OS07G0107800 PROTEIN-RELATED"/>
    <property type="match status" value="1"/>
</dbReference>
<dbReference type="EMBL" id="LIHL02000007">
    <property type="protein sequence ID" value="KAF5466494.1"/>
    <property type="molecule type" value="Genomic_DNA"/>
</dbReference>
<feature type="domain" description="Malectin-like" evidence="7">
    <location>
        <begin position="56"/>
        <end position="148"/>
    </location>
</feature>
<proteinExistence type="predicted"/>
<organism evidence="8 9">
    <name type="scientific">Juglans regia</name>
    <name type="common">English walnut</name>
    <dbReference type="NCBI Taxonomy" id="51240"/>
    <lineage>
        <taxon>Eukaryota</taxon>
        <taxon>Viridiplantae</taxon>
        <taxon>Streptophyta</taxon>
        <taxon>Embryophyta</taxon>
        <taxon>Tracheophyta</taxon>
        <taxon>Spermatophyta</taxon>
        <taxon>Magnoliopsida</taxon>
        <taxon>eudicotyledons</taxon>
        <taxon>Gunneridae</taxon>
        <taxon>Pentapetalae</taxon>
        <taxon>rosids</taxon>
        <taxon>fabids</taxon>
        <taxon>Fagales</taxon>
        <taxon>Juglandaceae</taxon>
        <taxon>Juglans</taxon>
    </lineage>
</organism>
<dbReference type="Pfam" id="PF12819">
    <property type="entry name" value="Malectin_like"/>
    <property type="match status" value="1"/>
</dbReference>
<keyword evidence="5" id="KW-0472">Membrane</keyword>
<sequence length="148" mass="16166">MLLVLKVCLCFVIATAVLGVGNPEHAAAGNIINNIRRGGRKLAETPTPESQGFISIDCGSNEDNYIALITGIPYTSDKGFIDTGIAKTVPGSYNKLKKTLRSFPQGKRNCYTLQPNQGKNNKYLIRARFTYGNYDGKDKGPVFDLYLG</sequence>
<keyword evidence="4" id="KW-1133">Transmembrane helix</keyword>
<evidence type="ECO:0000256" key="5">
    <source>
        <dbReference type="ARBA" id="ARBA00023136"/>
    </source>
</evidence>
<comment type="caution">
    <text evidence="8">The sequence shown here is derived from an EMBL/GenBank/DDBJ whole genome shotgun (WGS) entry which is preliminary data.</text>
</comment>
<evidence type="ECO:0000256" key="2">
    <source>
        <dbReference type="ARBA" id="ARBA00022692"/>
    </source>
</evidence>
<feature type="signal peptide" evidence="6">
    <location>
        <begin position="1"/>
        <end position="19"/>
    </location>
</feature>
<evidence type="ECO:0000313" key="8">
    <source>
        <dbReference type="EMBL" id="KAF5466494.1"/>
    </source>
</evidence>
<evidence type="ECO:0000256" key="3">
    <source>
        <dbReference type="ARBA" id="ARBA00022729"/>
    </source>
</evidence>
<evidence type="ECO:0000256" key="1">
    <source>
        <dbReference type="ARBA" id="ARBA00004167"/>
    </source>
</evidence>
<dbReference type="Proteomes" id="UP000619265">
    <property type="component" value="Unassembled WGS sequence"/>
</dbReference>
<dbReference type="InterPro" id="IPR024788">
    <property type="entry name" value="Malectin-like_Carb-bd_dom"/>
</dbReference>
<evidence type="ECO:0000256" key="6">
    <source>
        <dbReference type="SAM" id="SignalP"/>
    </source>
</evidence>
<dbReference type="PANTHER" id="PTHR45631:SF212">
    <property type="entry name" value="PROTEIN KINASE DOMAIN-CONTAINING PROTEIN"/>
    <property type="match status" value="1"/>
</dbReference>
<feature type="non-terminal residue" evidence="8">
    <location>
        <position position="148"/>
    </location>
</feature>
<evidence type="ECO:0000259" key="7">
    <source>
        <dbReference type="Pfam" id="PF12819"/>
    </source>
</evidence>